<comment type="caution">
    <text evidence="3">The sequence shown here is derived from an EMBL/GenBank/DDBJ whole genome shotgun (WGS) entry which is preliminary data.</text>
</comment>
<feature type="transmembrane region" description="Helical" evidence="2">
    <location>
        <begin position="269"/>
        <end position="292"/>
    </location>
</feature>
<name>A0ABV0IK60_9MICC</name>
<keyword evidence="2" id="KW-0472">Membrane</keyword>
<keyword evidence="4" id="KW-1185">Reference proteome</keyword>
<feature type="compositionally biased region" description="Acidic residues" evidence="1">
    <location>
        <begin position="444"/>
        <end position="457"/>
    </location>
</feature>
<accession>A0ABV0IK60</accession>
<sequence length="464" mass="49332">MNARNSRALKPLPLPLWVQGMIEVLIAAVISAMLVLIPLVVIWSGGGFAATGIDFIARMGGQVWLAIHGVPLHLTIESATTSADTQTGTFWFLPWGLVLLPLFLGWRAGRRLARASYRDQIWQPLAGGAGTYALVGLMTSLLVPNGMVAINPLWGTLLPTAVMVIALLAGARREAGSWGRLIGMDLADRIERLSQHSRWAGSYVWSVVRAGFVGLVASFGLAAALMAVQIGLHWADVAQVYQEIGAGIWGGAVVTVAQLGVMPNLAMWTLAWTSGAGFSLGSGSVVAPLQTAVGPQPAIPVLTALPVGLEPAWSWVFLLLPVLAGFLAGWWLLREGENHFDEWLSLKIPARWASMTLSTLALGVFVAASTAALAILPLWLSNGSLGVGRLVELGPEAWLAAVMLGGLVGLGAMFGYLVSPLWEGYELVMPEAWQQPAEDGGATEGDEDDEVDDQDDDREARPGR</sequence>
<feature type="transmembrane region" description="Helical" evidence="2">
    <location>
        <begin position="149"/>
        <end position="171"/>
    </location>
</feature>
<evidence type="ECO:0000313" key="4">
    <source>
        <dbReference type="Proteomes" id="UP001484097"/>
    </source>
</evidence>
<protein>
    <submittedName>
        <fullName evidence="3">DUF6350 family protein</fullName>
    </submittedName>
</protein>
<dbReference type="InterPro" id="IPR045931">
    <property type="entry name" value="DUF6350"/>
</dbReference>
<feature type="transmembrane region" description="Helical" evidence="2">
    <location>
        <begin position="121"/>
        <end position="143"/>
    </location>
</feature>
<dbReference type="EMBL" id="JBDXMX010000005">
    <property type="protein sequence ID" value="MEO9248537.1"/>
    <property type="molecule type" value="Genomic_DNA"/>
</dbReference>
<feature type="transmembrane region" description="Helical" evidence="2">
    <location>
        <begin position="244"/>
        <end position="262"/>
    </location>
</feature>
<feature type="transmembrane region" description="Helical" evidence="2">
    <location>
        <begin position="207"/>
        <end position="232"/>
    </location>
</feature>
<organism evidence="3 4">
    <name type="scientific">Citricoccus nitrophenolicus</name>
    <dbReference type="NCBI Taxonomy" id="863575"/>
    <lineage>
        <taxon>Bacteria</taxon>
        <taxon>Bacillati</taxon>
        <taxon>Actinomycetota</taxon>
        <taxon>Actinomycetes</taxon>
        <taxon>Micrococcales</taxon>
        <taxon>Micrococcaceae</taxon>
        <taxon>Citricoccus</taxon>
    </lineage>
</organism>
<keyword evidence="2" id="KW-1133">Transmembrane helix</keyword>
<feature type="transmembrane region" description="Helical" evidence="2">
    <location>
        <begin position="398"/>
        <end position="419"/>
    </location>
</feature>
<feature type="transmembrane region" description="Helical" evidence="2">
    <location>
        <begin position="88"/>
        <end position="109"/>
    </location>
</feature>
<proteinExistence type="predicted"/>
<feature type="transmembrane region" description="Helical" evidence="2">
    <location>
        <begin position="354"/>
        <end position="378"/>
    </location>
</feature>
<reference evidence="3 4" key="1">
    <citation type="submission" date="2024-05" db="EMBL/GenBank/DDBJ databases">
        <authorList>
            <person name="Yi C."/>
        </authorList>
    </citation>
    <scope>NUCLEOTIDE SEQUENCE [LARGE SCALE GENOMIC DNA]</scope>
    <source>
        <strain evidence="3 4">XS13</strain>
    </source>
</reference>
<feature type="region of interest" description="Disordered" evidence="1">
    <location>
        <begin position="433"/>
        <end position="464"/>
    </location>
</feature>
<dbReference type="RefSeq" id="WP_347921138.1">
    <property type="nucleotide sequence ID" value="NZ_JBDXMX010000005.1"/>
</dbReference>
<evidence type="ECO:0000256" key="2">
    <source>
        <dbReference type="SAM" id="Phobius"/>
    </source>
</evidence>
<feature type="transmembrane region" description="Helical" evidence="2">
    <location>
        <begin position="312"/>
        <end position="333"/>
    </location>
</feature>
<gene>
    <name evidence="3" type="ORF">ABDK96_12675</name>
</gene>
<dbReference type="Pfam" id="PF19877">
    <property type="entry name" value="DUF6350"/>
    <property type="match status" value="1"/>
</dbReference>
<evidence type="ECO:0000313" key="3">
    <source>
        <dbReference type="EMBL" id="MEO9248537.1"/>
    </source>
</evidence>
<feature type="transmembrane region" description="Helical" evidence="2">
    <location>
        <begin position="20"/>
        <end position="43"/>
    </location>
</feature>
<evidence type="ECO:0000256" key="1">
    <source>
        <dbReference type="SAM" id="MobiDB-lite"/>
    </source>
</evidence>
<dbReference type="Proteomes" id="UP001484097">
    <property type="component" value="Unassembled WGS sequence"/>
</dbReference>
<keyword evidence="2" id="KW-0812">Transmembrane</keyword>